<sequence length="117" mass="13234">MCVDLFREAHTTFCQRNGIVVDQNVLQFEGSPIDLHALHTEVLGIGAWDRIMQNNLWPVVATRLGFEQSSKNDTESADTGPLIAEHIQKLYRRYLYALDNIFLTSISAILASKQQQS</sequence>
<evidence type="ECO:0000259" key="1">
    <source>
        <dbReference type="PROSITE" id="PS51011"/>
    </source>
</evidence>
<gene>
    <name evidence="2" type="ORF">FOMPIDRAFT_1128845</name>
</gene>
<dbReference type="Pfam" id="PF01388">
    <property type="entry name" value="ARID"/>
    <property type="match status" value="1"/>
</dbReference>
<evidence type="ECO:0000313" key="2">
    <source>
        <dbReference type="EMBL" id="EPS97242.1"/>
    </source>
</evidence>
<dbReference type="HOGENOM" id="CLU_156683_0_0_1"/>
<name>S8DX96_FOMSC</name>
<dbReference type="CDD" id="cd16100">
    <property type="entry name" value="ARID"/>
    <property type="match status" value="1"/>
</dbReference>
<dbReference type="Gene3D" id="1.10.150.60">
    <property type="entry name" value="ARID DNA-binding domain"/>
    <property type="match status" value="1"/>
</dbReference>
<dbReference type="OrthoDB" id="1938591at2759"/>
<organism evidence="2 3">
    <name type="scientific">Fomitopsis schrenkii</name>
    <name type="common">Brown rot fungus</name>
    <dbReference type="NCBI Taxonomy" id="2126942"/>
    <lineage>
        <taxon>Eukaryota</taxon>
        <taxon>Fungi</taxon>
        <taxon>Dikarya</taxon>
        <taxon>Basidiomycota</taxon>
        <taxon>Agaricomycotina</taxon>
        <taxon>Agaricomycetes</taxon>
        <taxon>Polyporales</taxon>
        <taxon>Fomitopsis</taxon>
    </lineage>
</organism>
<accession>S8DX96</accession>
<dbReference type="SUPFAM" id="SSF46774">
    <property type="entry name" value="ARID-like"/>
    <property type="match status" value="1"/>
</dbReference>
<reference evidence="2 3" key="1">
    <citation type="journal article" date="2012" name="Science">
        <title>The Paleozoic origin of enzymatic lignin decomposition reconstructed from 31 fungal genomes.</title>
        <authorList>
            <person name="Floudas D."/>
            <person name="Binder M."/>
            <person name="Riley R."/>
            <person name="Barry K."/>
            <person name="Blanchette R.A."/>
            <person name="Henrissat B."/>
            <person name="Martinez A.T."/>
            <person name="Otillar R."/>
            <person name="Spatafora J.W."/>
            <person name="Yadav J.S."/>
            <person name="Aerts A."/>
            <person name="Benoit I."/>
            <person name="Boyd A."/>
            <person name="Carlson A."/>
            <person name="Copeland A."/>
            <person name="Coutinho P.M."/>
            <person name="de Vries R.P."/>
            <person name="Ferreira P."/>
            <person name="Findley K."/>
            <person name="Foster B."/>
            <person name="Gaskell J."/>
            <person name="Glotzer D."/>
            <person name="Gorecki P."/>
            <person name="Heitman J."/>
            <person name="Hesse C."/>
            <person name="Hori C."/>
            <person name="Igarashi K."/>
            <person name="Jurgens J.A."/>
            <person name="Kallen N."/>
            <person name="Kersten P."/>
            <person name="Kohler A."/>
            <person name="Kuees U."/>
            <person name="Kumar T.K.A."/>
            <person name="Kuo A."/>
            <person name="LaButti K."/>
            <person name="Larrondo L.F."/>
            <person name="Lindquist E."/>
            <person name="Ling A."/>
            <person name="Lombard V."/>
            <person name="Lucas S."/>
            <person name="Lundell T."/>
            <person name="Martin R."/>
            <person name="McLaughlin D.J."/>
            <person name="Morgenstern I."/>
            <person name="Morin E."/>
            <person name="Murat C."/>
            <person name="Nagy L.G."/>
            <person name="Nolan M."/>
            <person name="Ohm R.A."/>
            <person name="Patyshakuliyeva A."/>
            <person name="Rokas A."/>
            <person name="Ruiz-Duenas F.J."/>
            <person name="Sabat G."/>
            <person name="Salamov A."/>
            <person name="Samejima M."/>
            <person name="Schmutz J."/>
            <person name="Slot J.C."/>
            <person name="St John F."/>
            <person name="Stenlid J."/>
            <person name="Sun H."/>
            <person name="Sun S."/>
            <person name="Syed K."/>
            <person name="Tsang A."/>
            <person name="Wiebenga A."/>
            <person name="Young D."/>
            <person name="Pisabarro A."/>
            <person name="Eastwood D.C."/>
            <person name="Martin F."/>
            <person name="Cullen D."/>
            <person name="Grigoriev I.V."/>
            <person name="Hibbett D.S."/>
        </authorList>
    </citation>
    <scope>NUCLEOTIDE SEQUENCE</scope>
    <source>
        <strain evidence="3">FP-58527</strain>
    </source>
</reference>
<dbReference type="EMBL" id="KE504177">
    <property type="protein sequence ID" value="EPS97242.1"/>
    <property type="molecule type" value="Genomic_DNA"/>
</dbReference>
<keyword evidence="3" id="KW-1185">Reference proteome</keyword>
<dbReference type="InParanoid" id="S8DX96"/>
<dbReference type="AlphaFoldDB" id="S8DX96"/>
<dbReference type="STRING" id="743788.S8DX96"/>
<evidence type="ECO:0000313" key="3">
    <source>
        <dbReference type="Proteomes" id="UP000015241"/>
    </source>
</evidence>
<dbReference type="SMART" id="SM00501">
    <property type="entry name" value="BRIGHT"/>
    <property type="match status" value="1"/>
</dbReference>
<dbReference type="PROSITE" id="PS51011">
    <property type="entry name" value="ARID"/>
    <property type="match status" value="1"/>
</dbReference>
<dbReference type="GO" id="GO:0003677">
    <property type="term" value="F:DNA binding"/>
    <property type="evidence" value="ECO:0007669"/>
    <property type="project" value="InterPro"/>
</dbReference>
<dbReference type="Proteomes" id="UP000015241">
    <property type="component" value="Unassembled WGS sequence"/>
</dbReference>
<protein>
    <recommendedName>
        <fullName evidence="1">ARID domain-containing protein</fullName>
    </recommendedName>
</protein>
<dbReference type="InterPro" id="IPR001606">
    <property type="entry name" value="ARID_dom"/>
</dbReference>
<feature type="domain" description="ARID" evidence="1">
    <location>
        <begin position="1"/>
        <end position="103"/>
    </location>
</feature>
<proteinExistence type="predicted"/>
<dbReference type="InterPro" id="IPR036431">
    <property type="entry name" value="ARID_dom_sf"/>
</dbReference>